<dbReference type="Proteomes" id="UP000247409">
    <property type="component" value="Unassembled WGS sequence"/>
</dbReference>
<evidence type="ECO:0000313" key="1">
    <source>
        <dbReference type="EMBL" id="PXF48182.1"/>
    </source>
</evidence>
<sequence length="51" mass="6022">MFTQEELMAEQFPIELMKFNNRLCKLFGEAFNRDDPAFTSKYMNKLQNGAI</sequence>
<name>A0A2V3J190_9FLOR</name>
<gene>
    <name evidence="1" type="ORF">BWQ96_02134</name>
</gene>
<accession>A0A2V3J190</accession>
<organism evidence="1 2">
    <name type="scientific">Gracilariopsis chorda</name>
    <dbReference type="NCBI Taxonomy" id="448386"/>
    <lineage>
        <taxon>Eukaryota</taxon>
        <taxon>Rhodophyta</taxon>
        <taxon>Florideophyceae</taxon>
        <taxon>Rhodymeniophycidae</taxon>
        <taxon>Gracilariales</taxon>
        <taxon>Gracilariaceae</taxon>
        <taxon>Gracilariopsis</taxon>
    </lineage>
</organism>
<reference evidence="1 2" key="1">
    <citation type="journal article" date="2018" name="Mol. Biol. Evol.">
        <title>Analysis of the draft genome of the red seaweed Gracilariopsis chorda provides insights into genome size evolution in Rhodophyta.</title>
        <authorList>
            <person name="Lee J."/>
            <person name="Yang E.C."/>
            <person name="Graf L."/>
            <person name="Yang J.H."/>
            <person name="Qiu H."/>
            <person name="Zel Zion U."/>
            <person name="Chan C.X."/>
            <person name="Stephens T.G."/>
            <person name="Weber A.P.M."/>
            <person name="Boo G.H."/>
            <person name="Boo S.M."/>
            <person name="Kim K.M."/>
            <person name="Shin Y."/>
            <person name="Jung M."/>
            <person name="Lee S.J."/>
            <person name="Yim H.S."/>
            <person name="Lee J.H."/>
            <person name="Bhattacharya D."/>
            <person name="Yoon H.S."/>
        </authorList>
    </citation>
    <scope>NUCLEOTIDE SEQUENCE [LARGE SCALE GENOMIC DNA]</scope>
    <source>
        <strain evidence="1 2">SKKU-2015</strain>
        <tissue evidence="1">Whole body</tissue>
    </source>
</reference>
<dbReference type="EMBL" id="NBIV01000016">
    <property type="protein sequence ID" value="PXF48182.1"/>
    <property type="molecule type" value="Genomic_DNA"/>
</dbReference>
<protein>
    <submittedName>
        <fullName evidence="1">Uncharacterized protein</fullName>
    </submittedName>
</protein>
<proteinExistence type="predicted"/>
<dbReference type="AlphaFoldDB" id="A0A2V3J190"/>
<evidence type="ECO:0000313" key="2">
    <source>
        <dbReference type="Proteomes" id="UP000247409"/>
    </source>
</evidence>
<keyword evidence="2" id="KW-1185">Reference proteome</keyword>
<comment type="caution">
    <text evidence="1">The sequence shown here is derived from an EMBL/GenBank/DDBJ whole genome shotgun (WGS) entry which is preliminary data.</text>
</comment>